<comment type="subcellular location">
    <subcellularLocation>
        <location evidence="2">Cytoplasm</location>
    </subcellularLocation>
</comment>
<evidence type="ECO:0000256" key="5">
    <source>
        <dbReference type="ARBA" id="ARBA00022490"/>
    </source>
</evidence>
<evidence type="ECO:0000256" key="14">
    <source>
        <dbReference type="ARBA" id="ARBA00048679"/>
    </source>
</evidence>
<dbReference type="Proteomes" id="UP000274131">
    <property type="component" value="Unassembled WGS sequence"/>
</dbReference>
<keyword evidence="5" id="KW-0963">Cytoplasm</keyword>
<proteinExistence type="inferred from homology"/>
<dbReference type="Pfam" id="PF00069">
    <property type="entry name" value="Pkinase"/>
    <property type="match status" value="2"/>
</dbReference>
<dbReference type="OrthoDB" id="8693905at2759"/>
<evidence type="ECO:0000256" key="7">
    <source>
        <dbReference type="ARBA" id="ARBA00022679"/>
    </source>
</evidence>
<dbReference type="GO" id="GO:0004674">
    <property type="term" value="F:protein serine/threonine kinase activity"/>
    <property type="evidence" value="ECO:0007669"/>
    <property type="project" value="UniProtKB-KW"/>
</dbReference>
<keyword evidence="20" id="KW-1185">Reference proteome</keyword>
<dbReference type="EC" id="2.7.11.1" evidence="4"/>
<dbReference type="GO" id="GO:0005737">
    <property type="term" value="C:cytoplasm"/>
    <property type="evidence" value="ECO:0007669"/>
    <property type="project" value="UniProtKB-SubCell"/>
</dbReference>
<reference evidence="19 20" key="2">
    <citation type="submission" date="2018-10" db="EMBL/GenBank/DDBJ databases">
        <authorList>
            <consortium name="Pathogen Informatics"/>
        </authorList>
    </citation>
    <scope>NUCLEOTIDE SEQUENCE [LARGE SCALE GENOMIC DNA]</scope>
</reference>
<feature type="binding site" evidence="15">
    <location>
        <position position="138"/>
    </location>
    <ligand>
        <name>ATP</name>
        <dbReference type="ChEBI" id="CHEBI:30616"/>
    </ligand>
</feature>
<keyword evidence="7" id="KW-0808">Transferase</keyword>
<keyword evidence="8" id="KW-0479">Metal-binding</keyword>
<evidence type="ECO:0000259" key="18">
    <source>
        <dbReference type="PROSITE" id="PS50011"/>
    </source>
</evidence>
<organism evidence="21">
    <name type="scientific">Enterobius vermicularis</name>
    <name type="common">Human pinworm</name>
    <dbReference type="NCBI Taxonomy" id="51028"/>
    <lineage>
        <taxon>Eukaryota</taxon>
        <taxon>Metazoa</taxon>
        <taxon>Ecdysozoa</taxon>
        <taxon>Nematoda</taxon>
        <taxon>Chromadorea</taxon>
        <taxon>Rhabditida</taxon>
        <taxon>Spirurina</taxon>
        <taxon>Oxyuridomorpha</taxon>
        <taxon>Oxyuroidea</taxon>
        <taxon>Oxyuridae</taxon>
        <taxon>Enterobius</taxon>
    </lineage>
</organism>
<dbReference type="PANTHER" id="PTHR48012:SF10">
    <property type="entry name" value="FI20177P1"/>
    <property type="match status" value="1"/>
</dbReference>
<evidence type="ECO:0000256" key="8">
    <source>
        <dbReference type="ARBA" id="ARBA00022723"/>
    </source>
</evidence>
<evidence type="ECO:0000256" key="10">
    <source>
        <dbReference type="ARBA" id="ARBA00022777"/>
    </source>
</evidence>
<gene>
    <name evidence="19" type="ORF">EVEC_LOCUS10542</name>
</gene>
<dbReference type="CDD" id="cd06609">
    <property type="entry name" value="STKc_MST3_like"/>
    <property type="match status" value="1"/>
</dbReference>
<dbReference type="WBParaSite" id="EVEC_0001122801-mRNA-1">
    <property type="protein sequence ID" value="EVEC_0001122801-mRNA-1"/>
    <property type="gene ID" value="EVEC_0001122801"/>
</dbReference>
<dbReference type="Gene3D" id="1.10.12.70">
    <property type="match status" value="1"/>
</dbReference>
<evidence type="ECO:0000256" key="4">
    <source>
        <dbReference type="ARBA" id="ARBA00012513"/>
    </source>
</evidence>
<feature type="region of interest" description="Disordered" evidence="17">
    <location>
        <begin position="575"/>
        <end position="629"/>
    </location>
</feature>
<dbReference type="InterPro" id="IPR011009">
    <property type="entry name" value="Kinase-like_dom_sf"/>
</dbReference>
<evidence type="ECO:0000256" key="6">
    <source>
        <dbReference type="ARBA" id="ARBA00022527"/>
    </source>
</evidence>
<dbReference type="SUPFAM" id="SSF56112">
    <property type="entry name" value="Protein kinase-like (PK-like)"/>
    <property type="match status" value="2"/>
</dbReference>
<feature type="compositionally biased region" description="Polar residues" evidence="17">
    <location>
        <begin position="465"/>
        <end position="496"/>
    </location>
</feature>
<feature type="region of interest" description="Disordered" evidence="17">
    <location>
        <begin position="1"/>
        <end position="23"/>
    </location>
</feature>
<feature type="region of interest" description="Disordered" evidence="17">
    <location>
        <begin position="443"/>
        <end position="518"/>
    </location>
</feature>
<keyword evidence="10" id="KW-0418">Kinase</keyword>
<dbReference type="InterPro" id="IPR050629">
    <property type="entry name" value="STE20/SPS1-PAK"/>
</dbReference>
<comment type="catalytic activity">
    <reaction evidence="13">
        <text>L-threonyl-[protein] + ATP = O-phospho-L-threonyl-[protein] + ADP + H(+)</text>
        <dbReference type="Rhea" id="RHEA:46608"/>
        <dbReference type="Rhea" id="RHEA-COMP:11060"/>
        <dbReference type="Rhea" id="RHEA-COMP:11605"/>
        <dbReference type="ChEBI" id="CHEBI:15378"/>
        <dbReference type="ChEBI" id="CHEBI:30013"/>
        <dbReference type="ChEBI" id="CHEBI:30616"/>
        <dbReference type="ChEBI" id="CHEBI:61977"/>
        <dbReference type="ChEBI" id="CHEBI:456216"/>
        <dbReference type="EC" id="2.7.11.1"/>
    </reaction>
</comment>
<feature type="coiled-coil region" evidence="16">
    <location>
        <begin position="135"/>
        <end position="162"/>
    </location>
</feature>
<dbReference type="Gene3D" id="1.10.510.10">
    <property type="entry name" value="Transferase(Phosphotransferase) domain 1"/>
    <property type="match status" value="2"/>
</dbReference>
<keyword evidence="11 15" id="KW-0067">ATP-binding</keyword>
<evidence type="ECO:0000256" key="1">
    <source>
        <dbReference type="ARBA" id="ARBA00001946"/>
    </source>
</evidence>
<evidence type="ECO:0000256" key="11">
    <source>
        <dbReference type="ARBA" id="ARBA00022840"/>
    </source>
</evidence>
<evidence type="ECO:0000256" key="13">
    <source>
        <dbReference type="ARBA" id="ARBA00047899"/>
    </source>
</evidence>
<accession>A0A0N4VK46</accession>
<evidence type="ECO:0000256" key="12">
    <source>
        <dbReference type="ARBA" id="ARBA00022842"/>
    </source>
</evidence>
<dbReference type="PANTHER" id="PTHR48012">
    <property type="entry name" value="STERILE20-LIKE KINASE, ISOFORM B-RELATED"/>
    <property type="match status" value="1"/>
</dbReference>
<dbReference type="FunFam" id="3.30.200.20:FF:000092">
    <property type="entry name" value="Serine/threonine-protein kinase 24"/>
    <property type="match status" value="1"/>
</dbReference>
<name>A0A0N4VK46_ENTVE</name>
<evidence type="ECO:0000256" key="3">
    <source>
        <dbReference type="ARBA" id="ARBA00008874"/>
    </source>
</evidence>
<dbReference type="GO" id="GO:0005524">
    <property type="term" value="F:ATP binding"/>
    <property type="evidence" value="ECO:0007669"/>
    <property type="project" value="UniProtKB-UniRule"/>
</dbReference>
<dbReference type="SMART" id="SM00220">
    <property type="entry name" value="S_TKc"/>
    <property type="match status" value="1"/>
</dbReference>
<feature type="region of interest" description="Disordered" evidence="17">
    <location>
        <begin position="534"/>
        <end position="557"/>
    </location>
</feature>
<dbReference type="Gene3D" id="3.30.200.20">
    <property type="entry name" value="Phosphorylase Kinase, domain 1"/>
    <property type="match status" value="1"/>
</dbReference>
<feature type="domain" description="Protein kinase" evidence="18">
    <location>
        <begin position="109"/>
        <end position="421"/>
    </location>
</feature>
<keyword evidence="6" id="KW-0723">Serine/threonine-protein kinase</keyword>
<dbReference type="AlphaFoldDB" id="A0A0N4VK46"/>
<evidence type="ECO:0000256" key="2">
    <source>
        <dbReference type="ARBA" id="ARBA00004496"/>
    </source>
</evidence>
<dbReference type="EMBL" id="UXUI01010937">
    <property type="protein sequence ID" value="VDD95791.1"/>
    <property type="molecule type" value="Genomic_DNA"/>
</dbReference>
<keyword evidence="16" id="KW-0175">Coiled coil</keyword>
<dbReference type="InterPro" id="IPR000719">
    <property type="entry name" value="Prot_kinase_dom"/>
</dbReference>
<sequence length="729" mass="81175">MSHETVVPITEPRPDYSVGRSVGKQFTSLPEDNIDEEFRNRYRLMGNRNIFNDRLNSHFAGLRLFNMENPSRQRSLSVETDTNVSDTSSVAFAYEEDYSGKKVDPEQIFTRQERIGRGSFGEVFKGIDRRNGQTVAIKIIDLEQAEDEIEDIQQEIMVLSQCDSQYVTKYFGSYLKGSKLWIIMEYLGGGSALDLTKSGRLEESHIAVILREILKGLEYLHSERKIHRDIKAANVLLDQQTGDVKIADFGVATQLTINRRARSFVGTPYWMAPEVIGQDRYDAKPWDNRWIYSANVLLSEHGDVKVADFGVAGQLTETIKKRITFVGTPFWMAPEVIRQASYDFKADIWSLGITAIELANGEPPHAELHPMRVLFLIPKNPPPQLIGNQWSKSFKEFVELCLNKEPENRPSAKELLRHQFIRRAKKNSILIELIERSAAFKNTISPSSDSDQEDDVESQSGDDQWQFTVRGAQTSNDTATDTLNQDTVRLRNNNRAQGIANIPRQTDVSPDGTIVNRNNDSRVTQAANELRQLSTRNRNSDVAPTPNLQYQQTTSSGVSDGAFLSANSNATTIAVASPTGSPTSSIQRPSSAVISSLSQQTSIHNGRSGYAVSSNASYGSNGRSSTSQAAIPNSHYMLYSKNISSEVDTVDYKPRRKGALECALLPALDKLAYTRHAGDHLTAVKKSLRSAEKSCPGLCDQLLYELLTSLASPQATESELQTAIDCLTK</sequence>
<dbReference type="STRING" id="51028.A0A0N4VK46"/>
<dbReference type="GO" id="GO:0046872">
    <property type="term" value="F:metal ion binding"/>
    <property type="evidence" value="ECO:0007669"/>
    <property type="project" value="UniProtKB-KW"/>
</dbReference>
<comment type="similarity">
    <text evidence="3">Belongs to the protein kinase superfamily. STE Ser/Thr protein kinase family. STE20 subfamily.</text>
</comment>
<dbReference type="PROSITE" id="PS00107">
    <property type="entry name" value="PROTEIN_KINASE_ATP"/>
    <property type="match status" value="1"/>
</dbReference>
<evidence type="ECO:0000256" key="15">
    <source>
        <dbReference type="PROSITE-ProRule" id="PRU10141"/>
    </source>
</evidence>
<dbReference type="InterPro" id="IPR046409">
    <property type="entry name" value="PDC10_dimerisation_sf"/>
</dbReference>
<evidence type="ECO:0000313" key="20">
    <source>
        <dbReference type="Proteomes" id="UP000274131"/>
    </source>
</evidence>
<evidence type="ECO:0000256" key="16">
    <source>
        <dbReference type="SAM" id="Coils"/>
    </source>
</evidence>
<dbReference type="InterPro" id="IPR017441">
    <property type="entry name" value="Protein_kinase_ATP_BS"/>
</dbReference>
<evidence type="ECO:0000256" key="17">
    <source>
        <dbReference type="SAM" id="MobiDB-lite"/>
    </source>
</evidence>
<keyword evidence="12" id="KW-0460">Magnesium</keyword>
<comment type="cofactor">
    <cofactor evidence="1">
        <name>Mg(2+)</name>
        <dbReference type="ChEBI" id="CHEBI:18420"/>
    </cofactor>
</comment>
<evidence type="ECO:0000256" key="9">
    <source>
        <dbReference type="ARBA" id="ARBA00022741"/>
    </source>
</evidence>
<comment type="catalytic activity">
    <reaction evidence="14">
        <text>L-seryl-[protein] + ATP = O-phospho-L-seryl-[protein] + ADP + H(+)</text>
        <dbReference type="Rhea" id="RHEA:17989"/>
        <dbReference type="Rhea" id="RHEA-COMP:9863"/>
        <dbReference type="Rhea" id="RHEA-COMP:11604"/>
        <dbReference type="ChEBI" id="CHEBI:15378"/>
        <dbReference type="ChEBI" id="CHEBI:29999"/>
        <dbReference type="ChEBI" id="CHEBI:30616"/>
        <dbReference type="ChEBI" id="CHEBI:83421"/>
        <dbReference type="ChEBI" id="CHEBI:456216"/>
        <dbReference type="EC" id="2.7.11.1"/>
    </reaction>
</comment>
<reference evidence="21" key="1">
    <citation type="submission" date="2017-02" db="UniProtKB">
        <authorList>
            <consortium name="WormBaseParasite"/>
        </authorList>
    </citation>
    <scope>IDENTIFICATION</scope>
</reference>
<evidence type="ECO:0000313" key="19">
    <source>
        <dbReference type="EMBL" id="VDD95791.1"/>
    </source>
</evidence>
<keyword evidence="9 15" id="KW-0547">Nucleotide-binding</keyword>
<dbReference type="PROSITE" id="PS50011">
    <property type="entry name" value="PROTEIN_KINASE_DOM"/>
    <property type="match status" value="1"/>
</dbReference>
<protein>
    <recommendedName>
        <fullName evidence="4">non-specific serine/threonine protein kinase</fullName>
        <ecNumber evidence="4">2.7.11.1</ecNumber>
    </recommendedName>
</protein>
<evidence type="ECO:0000313" key="21">
    <source>
        <dbReference type="WBParaSite" id="EVEC_0001122801-mRNA-1"/>
    </source>
</evidence>